<protein>
    <submittedName>
        <fullName evidence="1">Uncharacterized protein</fullName>
    </submittedName>
</protein>
<gene>
    <name evidence="1" type="ORF">NCTC11678_00802</name>
</gene>
<evidence type="ECO:0000313" key="1">
    <source>
        <dbReference type="EMBL" id="VUA76251.1"/>
    </source>
</evidence>
<name>A0A508ZMM3_KLEPN</name>
<sequence length="71" mass="8121">MKLVSIKIKGRELLGLNPTNLFLVKILLNFTDLMGVVKRHYCNQSLIALDTHANLEMIFINYANLPPLLLR</sequence>
<dbReference type="AlphaFoldDB" id="A0A508ZMM3"/>
<accession>A0A508ZMM3</accession>
<reference evidence="1" key="1">
    <citation type="submission" date="2018-06" db="EMBL/GenBank/DDBJ databases">
        <authorList>
            <consortium name="Pathogen Informatics"/>
        </authorList>
    </citation>
    <scope>NUCLEOTIDE SEQUENCE</scope>
    <source>
        <strain evidence="1">NCTC11678</strain>
    </source>
</reference>
<proteinExistence type="predicted"/>
<dbReference type="EMBL" id="CABFNL010000002">
    <property type="protein sequence ID" value="VUA76251.1"/>
    <property type="molecule type" value="Genomic_DNA"/>
</dbReference>
<organism evidence="1">
    <name type="scientific">Klebsiella pneumoniae</name>
    <dbReference type="NCBI Taxonomy" id="573"/>
    <lineage>
        <taxon>Bacteria</taxon>
        <taxon>Pseudomonadati</taxon>
        <taxon>Pseudomonadota</taxon>
        <taxon>Gammaproteobacteria</taxon>
        <taxon>Enterobacterales</taxon>
        <taxon>Enterobacteriaceae</taxon>
        <taxon>Klebsiella/Raoultella group</taxon>
        <taxon>Klebsiella</taxon>
        <taxon>Klebsiella pneumoniae complex</taxon>
    </lineage>
</organism>